<name>A0A1Q9LQJ4_9PSEU</name>
<dbReference type="Proteomes" id="UP000186040">
    <property type="component" value="Unassembled WGS sequence"/>
</dbReference>
<dbReference type="AlphaFoldDB" id="A0A1Q9LQJ4"/>
<sequence>MRQVVEQVDAPAHAVVRALLAQERIEPATATRFTLGVHRARRALLAAWADLDEHARADLRQALVLDYHRAVRDLLADLDPGDVPRLPRAPEPARVALETHPGLRAWLRSVLEATLGDPVPHQRTHHPGTEPA</sequence>
<evidence type="ECO:0000313" key="2">
    <source>
        <dbReference type="Proteomes" id="UP000186040"/>
    </source>
</evidence>
<proteinExistence type="predicted"/>
<accession>A0A1Q9LQJ4</accession>
<keyword evidence="2" id="KW-1185">Reference proteome</keyword>
<evidence type="ECO:0000313" key="1">
    <source>
        <dbReference type="EMBL" id="OLR94295.1"/>
    </source>
</evidence>
<reference evidence="1 2" key="1">
    <citation type="submission" date="2016-10" db="EMBL/GenBank/DDBJ databases">
        <title>The Draft Genome Sequence of Actinokineospora bangkokensis 44EHWT reveals the biosynthetic pathway of antifungal compounds Thailandins with unusual extender unit butylmalonyl-CoA.</title>
        <authorList>
            <person name="Greule A."/>
            <person name="Intra B."/>
            <person name="Flemming S."/>
            <person name="Rommel M.G."/>
            <person name="Panbangred W."/>
            <person name="Bechthold A."/>
        </authorList>
    </citation>
    <scope>NUCLEOTIDE SEQUENCE [LARGE SCALE GENOMIC DNA]</scope>
    <source>
        <strain evidence="1 2">44EHW</strain>
    </source>
</reference>
<organism evidence="1 2">
    <name type="scientific">Actinokineospora bangkokensis</name>
    <dbReference type="NCBI Taxonomy" id="1193682"/>
    <lineage>
        <taxon>Bacteria</taxon>
        <taxon>Bacillati</taxon>
        <taxon>Actinomycetota</taxon>
        <taxon>Actinomycetes</taxon>
        <taxon>Pseudonocardiales</taxon>
        <taxon>Pseudonocardiaceae</taxon>
        <taxon>Actinokineospora</taxon>
    </lineage>
</organism>
<dbReference type="EMBL" id="MKQR01000007">
    <property type="protein sequence ID" value="OLR94295.1"/>
    <property type="molecule type" value="Genomic_DNA"/>
</dbReference>
<comment type="caution">
    <text evidence="1">The sequence shown here is derived from an EMBL/GenBank/DDBJ whole genome shotgun (WGS) entry which is preliminary data.</text>
</comment>
<gene>
    <name evidence="1" type="ORF">BJP25_10995</name>
</gene>
<protein>
    <submittedName>
        <fullName evidence="1">Uncharacterized protein</fullName>
    </submittedName>
</protein>